<organism evidence="2">
    <name type="scientific">Culex pipiens</name>
    <name type="common">House mosquito</name>
    <dbReference type="NCBI Taxonomy" id="7175"/>
    <lineage>
        <taxon>Eukaryota</taxon>
        <taxon>Metazoa</taxon>
        <taxon>Ecdysozoa</taxon>
        <taxon>Arthropoda</taxon>
        <taxon>Hexapoda</taxon>
        <taxon>Insecta</taxon>
        <taxon>Pterygota</taxon>
        <taxon>Neoptera</taxon>
        <taxon>Endopterygota</taxon>
        <taxon>Diptera</taxon>
        <taxon>Nematocera</taxon>
        <taxon>Culicoidea</taxon>
        <taxon>Culicidae</taxon>
        <taxon>Culicinae</taxon>
        <taxon>Culicini</taxon>
        <taxon>Culex</taxon>
        <taxon>Culex</taxon>
    </lineage>
</organism>
<protein>
    <submittedName>
        <fullName evidence="2">(northern house mosquito) hypothetical protein</fullName>
    </submittedName>
</protein>
<dbReference type="EMBL" id="HBUE01340494">
    <property type="protein sequence ID" value="CAG6598174.1"/>
    <property type="molecule type" value="Transcribed_RNA"/>
</dbReference>
<name>A0A8D8I5A7_CULPI</name>
<feature type="region of interest" description="Disordered" evidence="1">
    <location>
        <begin position="175"/>
        <end position="206"/>
    </location>
</feature>
<dbReference type="EMBL" id="HBUE01233634">
    <property type="protein sequence ID" value="CAG6546011.1"/>
    <property type="molecule type" value="Transcribed_RNA"/>
</dbReference>
<feature type="region of interest" description="Disordered" evidence="1">
    <location>
        <begin position="23"/>
        <end position="44"/>
    </location>
</feature>
<evidence type="ECO:0000313" key="2">
    <source>
        <dbReference type="EMBL" id="CAG6546011.1"/>
    </source>
</evidence>
<sequence>MVKLICPFARNNFTENGAHRDVRSASIGGQPIPGGTRSEHHHSGAWRGHRMGFTRAALPAVQRGAPDHGTGDHRAGLLDWVDPLHRGADWGDRVWGVGRSVREAAWPAAYCNSTAGLPAVRPAGHQRLPHLPGSRPGGNRWRRNPAGHPDVHRGHCRLSAAWNVGLTAGDIAQSGHPGGIHPGQLSPLRDRSVGHVGRSGPISGRDQLPAGDAVLFAATESKRKSRTILDVLPRHSGTLPEDELLQSRV</sequence>
<accession>A0A8D8I5A7</accession>
<reference evidence="2" key="1">
    <citation type="submission" date="2021-05" db="EMBL/GenBank/DDBJ databases">
        <authorList>
            <person name="Alioto T."/>
            <person name="Alioto T."/>
            <person name="Gomez Garrido J."/>
        </authorList>
    </citation>
    <scope>NUCLEOTIDE SEQUENCE</scope>
</reference>
<dbReference type="AlphaFoldDB" id="A0A8D8I5A7"/>
<evidence type="ECO:0000256" key="1">
    <source>
        <dbReference type="SAM" id="MobiDB-lite"/>
    </source>
</evidence>
<proteinExistence type="predicted"/>